<accession>A0A7W3UK13</accession>
<protein>
    <submittedName>
        <fullName evidence="1">Uncharacterized protein</fullName>
    </submittedName>
</protein>
<name>A0A7W3UK13_9LACO</name>
<evidence type="ECO:0000313" key="1">
    <source>
        <dbReference type="EMBL" id="MBB1096997.1"/>
    </source>
</evidence>
<reference evidence="1 2" key="1">
    <citation type="submission" date="2020-07" db="EMBL/GenBank/DDBJ databases">
        <title>Description of Limosilactobacillus balticus sp. nov., Limosilactobacillus agrestis sp. nov., Limosilactobacillus albertensis sp. nov., Limosilactobacillus rudii sp. nov., Limosilactobacillus fastidiosus sp. nov., five novel Limosilactobacillus species isolated from the vertebrate gastrointestinal tract, and proposal of 6 subspecies of Limosilactobacillus reuteri adapted to the gastrointestinal tract of specific vertebrate hosts.</title>
        <authorList>
            <person name="Li F."/>
            <person name="Cheng C."/>
            <person name="Zheng J."/>
            <person name="Quevedo R.M."/>
            <person name="Li J."/>
            <person name="Roos S."/>
            <person name="Gaenzle M.G."/>
            <person name="Walter J."/>
        </authorList>
    </citation>
    <scope>NUCLEOTIDE SEQUENCE [LARGE SCALE GENOMIC DNA]</scope>
    <source>
        <strain evidence="1 2">STM2_1</strain>
    </source>
</reference>
<dbReference type="AlphaFoldDB" id="A0A7W3UK13"/>
<dbReference type="Proteomes" id="UP000517106">
    <property type="component" value="Unassembled WGS sequence"/>
</dbReference>
<dbReference type="RefSeq" id="WP_182595709.1">
    <property type="nucleotide sequence ID" value="NZ_JACIVA010000039.1"/>
</dbReference>
<comment type="caution">
    <text evidence="1">The sequence shown here is derived from an EMBL/GenBank/DDBJ whole genome shotgun (WGS) entry which is preliminary data.</text>
</comment>
<proteinExistence type="predicted"/>
<organism evidence="1 2">
    <name type="scientific">Limosilactobacillus rudii</name>
    <dbReference type="NCBI Taxonomy" id="2759755"/>
    <lineage>
        <taxon>Bacteria</taxon>
        <taxon>Bacillati</taxon>
        <taxon>Bacillota</taxon>
        <taxon>Bacilli</taxon>
        <taxon>Lactobacillales</taxon>
        <taxon>Lactobacillaceae</taxon>
        <taxon>Limosilactobacillus</taxon>
    </lineage>
</organism>
<dbReference type="EMBL" id="JACIVA010000039">
    <property type="protein sequence ID" value="MBB1096997.1"/>
    <property type="molecule type" value="Genomic_DNA"/>
</dbReference>
<keyword evidence="2" id="KW-1185">Reference proteome</keyword>
<evidence type="ECO:0000313" key="2">
    <source>
        <dbReference type="Proteomes" id="UP000517106"/>
    </source>
</evidence>
<sequence length="91" mass="10475">MSLMRNTSEISKTDAQVYLVTLIRESADMPQYIDHMIYETQAGGQKFMSRLVEAFSRAGYRQKKVSDDEYLLNNGLDKITLTGEVQDIYKD</sequence>
<gene>
    <name evidence="1" type="ORF">H5S09_03400</name>
</gene>